<dbReference type="EMBL" id="JBJUIK010000005">
    <property type="protein sequence ID" value="KAL3527331.1"/>
    <property type="molecule type" value="Genomic_DNA"/>
</dbReference>
<evidence type="ECO:0000313" key="4">
    <source>
        <dbReference type="Proteomes" id="UP001630127"/>
    </source>
</evidence>
<reference evidence="3 4" key="1">
    <citation type="submission" date="2024-11" db="EMBL/GenBank/DDBJ databases">
        <title>A near-complete genome assembly of Cinchona calisaya.</title>
        <authorList>
            <person name="Lian D.C."/>
            <person name="Zhao X.W."/>
            <person name="Wei L."/>
        </authorList>
    </citation>
    <scope>NUCLEOTIDE SEQUENCE [LARGE SCALE GENOMIC DNA]</scope>
    <source>
        <tissue evidence="3">Nenye</tissue>
    </source>
</reference>
<sequence length="130" mass="15277">MCDDWESEFRHMYNKYKDMKRKIEELSNKNKELTDELGMNEGFVKELIENIDVAIHKCETNWPELIEVDEDMPELVEISCSEEENHEEQVVTLEGEQEEPQVEGEDIKLLEDDNLVIALSDDDPSKDDQE</sequence>
<comment type="caution">
    <text evidence="3">The sequence shown here is derived from an EMBL/GenBank/DDBJ whole genome shotgun (WGS) entry which is preliminary data.</text>
</comment>
<dbReference type="Proteomes" id="UP001630127">
    <property type="component" value="Unassembled WGS sequence"/>
</dbReference>
<accession>A0ABD3A6G8</accession>
<protein>
    <submittedName>
        <fullName evidence="3">Uncharacterized protein</fullName>
    </submittedName>
</protein>
<gene>
    <name evidence="3" type="ORF">ACH5RR_011987</name>
</gene>
<evidence type="ECO:0000256" key="1">
    <source>
        <dbReference type="SAM" id="Coils"/>
    </source>
</evidence>
<organism evidence="3 4">
    <name type="scientific">Cinchona calisaya</name>
    <dbReference type="NCBI Taxonomy" id="153742"/>
    <lineage>
        <taxon>Eukaryota</taxon>
        <taxon>Viridiplantae</taxon>
        <taxon>Streptophyta</taxon>
        <taxon>Embryophyta</taxon>
        <taxon>Tracheophyta</taxon>
        <taxon>Spermatophyta</taxon>
        <taxon>Magnoliopsida</taxon>
        <taxon>eudicotyledons</taxon>
        <taxon>Gunneridae</taxon>
        <taxon>Pentapetalae</taxon>
        <taxon>asterids</taxon>
        <taxon>lamiids</taxon>
        <taxon>Gentianales</taxon>
        <taxon>Rubiaceae</taxon>
        <taxon>Cinchonoideae</taxon>
        <taxon>Cinchoneae</taxon>
        <taxon>Cinchona</taxon>
    </lineage>
</organism>
<dbReference type="AlphaFoldDB" id="A0ABD3A6G8"/>
<keyword evidence="1" id="KW-0175">Coiled coil</keyword>
<keyword evidence="4" id="KW-1185">Reference proteome</keyword>
<evidence type="ECO:0000256" key="2">
    <source>
        <dbReference type="SAM" id="MobiDB-lite"/>
    </source>
</evidence>
<feature type="compositionally biased region" description="Acidic residues" evidence="2">
    <location>
        <begin position="120"/>
        <end position="130"/>
    </location>
</feature>
<feature type="coiled-coil region" evidence="1">
    <location>
        <begin position="9"/>
        <end position="36"/>
    </location>
</feature>
<evidence type="ECO:0000313" key="3">
    <source>
        <dbReference type="EMBL" id="KAL3527331.1"/>
    </source>
</evidence>
<feature type="region of interest" description="Disordered" evidence="2">
    <location>
        <begin position="82"/>
        <end position="130"/>
    </location>
</feature>
<proteinExistence type="predicted"/>
<feature type="compositionally biased region" description="Acidic residues" evidence="2">
    <location>
        <begin position="95"/>
        <end position="104"/>
    </location>
</feature>
<name>A0ABD3A6G8_9GENT</name>